<dbReference type="InterPro" id="IPR012861">
    <property type="entry name" value="DUF1634"/>
</dbReference>
<dbReference type="OMA" id="PEANENQ"/>
<sequence length="129" mass="13900">MKIVEPIDAYESIKRSMTAVLRWTTAGAGMVIFVGGVLLLLRHRAAPAAFHSFIGEPDALRFVPQIAMGAFHGHALAIVQLGILLLIATPMLRVVCVGIGYAIERDWLYVAVAGIVLAVLGFSLLSHKH</sequence>
<evidence type="ECO:0000313" key="3">
    <source>
        <dbReference type="Proteomes" id="UP000584867"/>
    </source>
</evidence>
<protein>
    <submittedName>
        <fullName evidence="2">Putative membrane protein</fullName>
    </submittedName>
</protein>
<dbReference type="AlphaFoldDB" id="A0A7W8ECC9"/>
<feature type="transmembrane region" description="Helical" evidence="1">
    <location>
        <begin position="107"/>
        <end position="125"/>
    </location>
</feature>
<keyword evidence="1" id="KW-1133">Transmembrane helix</keyword>
<evidence type="ECO:0000313" key="2">
    <source>
        <dbReference type="EMBL" id="MBB5066752.1"/>
    </source>
</evidence>
<keyword evidence="1" id="KW-0812">Transmembrane</keyword>
<evidence type="ECO:0000256" key="1">
    <source>
        <dbReference type="SAM" id="Phobius"/>
    </source>
</evidence>
<name>A0A7W8ECC9_9BACT</name>
<proteinExistence type="predicted"/>
<reference evidence="2 3" key="1">
    <citation type="submission" date="2020-08" db="EMBL/GenBank/DDBJ databases">
        <title>Genomic Encyclopedia of Type Strains, Phase IV (KMG-V): Genome sequencing to study the core and pangenomes of soil and plant-associated prokaryotes.</title>
        <authorList>
            <person name="Whitman W."/>
        </authorList>
    </citation>
    <scope>NUCLEOTIDE SEQUENCE [LARGE SCALE GENOMIC DNA]</scope>
    <source>
        <strain evidence="2 3">X5P3</strain>
    </source>
</reference>
<dbReference type="Proteomes" id="UP000584867">
    <property type="component" value="Unassembled WGS sequence"/>
</dbReference>
<dbReference type="EMBL" id="JACHIO010000034">
    <property type="protein sequence ID" value="MBB5066752.1"/>
    <property type="molecule type" value="Genomic_DNA"/>
</dbReference>
<keyword evidence="1" id="KW-0472">Membrane</keyword>
<comment type="caution">
    <text evidence="2">The sequence shown here is derived from an EMBL/GenBank/DDBJ whole genome shotgun (WGS) entry which is preliminary data.</text>
</comment>
<feature type="transmembrane region" description="Helical" evidence="1">
    <location>
        <begin position="75"/>
        <end position="101"/>
    </location>
</feature>
<dbReference type="Pfam" id="PF07843">
    <property type="entry name" value="DUF1634"/>
    <property type="match status" value="1"/>
</dbReference>
<organism evidence="2 3">
    <name type="scientific">Granulicella mallensis</name>
    <dbReference type="NCBI Taxonomy" id="940614"/>
    <lineage>
        <taxon>Bacteria</taxon>
        <taxon>Pseudomonadati</taxon>
        <taxon>Acidobacteriota</taxon>
        <taxon>Terriglobia</taxon>
        <taxon>Terriglobales</taxon>
        <taxon>Acidobacteriaceae</taxon>
        <taxon>Granulicella</taxon>
    </lineage>
</organism>
<feature type="transmembrane region" description="Helical" evidence="1">
    <location>
        <begin position="20"/>
        <end position="41"/>
    </location>
</feature>
<accession>A0A7W8ECC9</accession>
<gene>
    <name evidence="2" type="ORF">HDF15_005136</name>
</gene>
<dbReference type="RefSeq" id="WP_014266923.1">
    <property type="nucleotide sequence ID" value="NZ_JACHIO010000034.1"/>
</dbReference>